<evidence type="ECO:0000256" key="1">
    <source>
        <dbReference type="SAM" id="Phobius"/>
    </source>
</evidence>
<sequence>MYEGSNTIAICPKPTRTSSLFPIHFVYAWLACCFKTHYSVWQELRGPKMMRFFGKGSAQYYEPREARTQIHKAEFVSWACNMLVKYRPFKFVDDSNAEELDHNYFIAICSSYLTLCQGGKFIIELYSHYRFGCQFGYYQDVPGILKYDTRSASLEDSVIGTYVFYRSLHQKFGSLVCLLMLRNSARKLIKHGLKSMGLFLMTTLHV</sequence>
<keyword evidence="1" id="KW-0812">Transmembrane</keyword>
<dbReference type="PANTHER" id="PTHR36607:SF20">
    <property type="entry name" value="AMINOTRANSFERASE-LIKE PLANT MOBILE DOMAIN-CONTAINING PROTEIN"/>
    <property type="match status" value="1"/>
</dbReference>
<organism evidence="2">
    <name type="scientific">Sesamum calycinum</name>
    <dbReference type="NCBI Taxonomy" id="2727403"/>
    <lineage>
        <taxon>Eukaryota</taxon>
        <taxon>Viridiplantae</taxon>
        <taxon>Streptophyta</taxon>
        <taxon>Embryophyta</taxon>
        <taxon>Tracheophyta</taxon>
        <taxon>Spermatophyta</taxon>
        <taxon>Magnoliopsida</taxon>
        <taxon>eudicotyledons</taxon>
        <taxon>Gunneridae</taxon>
        <taxon>Pentapetalae</taxon>
        <taxon>asterids</taxon>
        <taxon>lamiids</taxon>
        <taxon>Lamiales</taxon>
        <taxon>Pedaliaceae</taxon>
        <taxon>Sesamum</taxon>
    </lineage>
</organism>
<reference evidence="2" key="2">
    <citation type="journal article" date="2024" name="Plant">
        <title>Genomic evolution and insights into agronomic trait innovations of Sesamum species.</title>
        <authorList>
            <person name="Miao H."/>
            <person name="Wang L."/>
            <person name="Qu L."/>
            <person name="Liu H."/>
            <person name="Sun Y."/>
            <person name="Le M."/>
            <person name="Wang Q."/>
            <person name="Wei S."/>
            <person name="Zheng Y."/>
            <person name="Lin W."/>
            <person name="Duan Y."/>
            <person name="Cao H."/>
            <person name="Xiong S."/>
            <person name="Wang X."/>
            <person name="Wei L."/>
            <person name="Li C."/>
            <person name="Ma Q."/>
            <person name="Ju M."/>
            <person name="Zhao R."/>
            <person name="Li G."/>
            <person name="Mu C."/>
            <person name="Tian Q."/>
            <person name="Mei H."/>
            <person name="Zhang T."/>
            <person name="Gao T."/>
            <person name="Zhang H."/>
        </authorList>
    </citation>
    <scope>NUCLEOTIDE SEQUENCE</scope>
    <source>
        <strain evidence="2">KEN8</strain>
    </source>
</reference>
<keyword evidence="1" id="KW-1133">Transmembrane helix</keyword>
<evidence type="ECO:0000313" key="2">
    <source>
        <dbReference type="EMBL" id="KAL0295543.1"/>
    </source>
</evidence>
<name>A0AAW2JMD5_9LAMI</name>
<comment type="caution">
    <text evidence="2">The sequence shown here is derived from an EMBL/GenBank/DDBJ whole genome shotgun (WGS) entry which is preliminary data.</text>
</comment>
<protein>
    <submittedName>
        <fullName evidence="2">Uncharacterized protein</fullName>
    </submittedName>
</protein>
<proteinExistence type="predicted"/>
<keyword evidence="1" id="KW-0472">Membrane</keyword>
<dbReference type="AlphaFoldDB" id="A0AAW2JMD5"/>
<dbReference type="PANTHER" id="PTHR36607">
    <property type="entry name" value="1,2-DIHYDROXY-3-KETO-5-METHYLTHIOPENTENE DIOXYGENASE 4"/>
    <property type="match status" value="1"/>
</dbReference>
<gene>
    <name evidence="2" type="ORF">Scaly_3099800</name>
</gene>
<dbReference type="EMBL" id="JACGWM010001008">
    <property type="protein sequence ID" value="KAL0295543.1"/>
    <property type="molecule type" value="Genomic_DNA"/>
</dbReference>
<reference evidence="2" key="1">
    <citation type="submission" date="2020-06" db="EMBL/GenBank/DDBJ databases">
        <authorList>
            <person name="Li T."/>
            <person name="Hu X."/>
            <person name="Zhang T."/>
            <person name="Song X."/>
            <person name="Zhang H."/>
            <person name="Dai N."/>
            <person name="Sheng W."/>
            <person name="Hou X."/>
            <person name="Wei L."/>
        </authorList>
    </citation>
    <scope>NUCLEOTIDE SEQUENCE</scope>
    <source>
        <strain evidence="2">KEN8</strain>
        <tissue evidence="2">Leaf</tissue>
    </source>
</reference>
<accession>A0AAW2JMD5</accession>
<feature type="transmembrane region" description="Helical" evidence="1">
    <location>
        <begin position="20"/>
        <end position="41"/>
    </location>
</feature>